<keyword evidence="3" id="KW-1185">Reference proteome</keyword>
<sequence>MGTQRMAVRTLPQPLFLSTLPCYHVNQIWGTCRQNIKRPNAKYPVPVVVAQPTSNRELLERQTRLAESERKWAGGTSQVEDDADDNGKNKCSSHTEMNGRREKVRWT</sequence>
<name>A0ABR1B3W4_POLSC</name>
<reference evidence="2 3" key="1">
    <citation type="submission" date="2023-09" db="EMBL/GenBank/DDBJ databases">
        <title>Genomes of two closely related lineages of the louse Polyplax serrata with different host specificities.</title>
        <authorList>
            <person name="Martinu J."/>
            <person name="Tarabai H."/>
            <person name="Stefka J."/>
            <person name="Hypsa V."/>
        </authorList>
    </citation>
    <scope>NUCLEOTIDE SEQUENCE [LARGE SCALE GENOMIC DNA]</scope>
    <source>
        <strain evidence="2">98ZLc_SE</strain>
    </source>
</reference>
<proteinExistence type="predicted"/>
<evidence type="ECO:0000256" key="1">
    <source>
        <dbReference type="SAM" id="MobiDB-lite"/>
    </source>
</evidence>
<organism evidence="2 3">
    <name type="scientific">Polyplax serrata</name>
    <name type="common">Common mouse louse</name>
    <dbReference type="NCBI Taxonomy" id="468196"/>
    <lineage>
        <taxon>Eukaryota</taxon>
        <taxon>Metazoa</taxon>
        <taxon>Ecdysozoa</taxon>
        <taxon>Arthropoda</taxon>
        <taxon>Hexapoda</taxon>
        <taxon>Insecta</taxon>
        <taxon>Pterygota</taxon>
        <taxon>Neoptera</taxon>
        <taxon>Paraneoptera</taxon>
        <taxon>Psocodea</taxon>
        <taxon>Troctomorpha</taxon>
        <taxon>Phthiraptera</taxon>
        <taxon>Anoplura</taxon>
        <taxon>Polyplacidae</taxon>
        <taxon>Polyplax</taxon>
    </lineage>
</organism>
<evidence type="ECO:0000313" key="3">
    <source>
        <dbReference type="Proteomes" id="UP001359485"/>
    </source>
</evidence>
<dbReference type="Proteomes" id="UP001359485">
    <property type="component" value="Unassembled WGS sequence"/>
</dbReference>
<protein>
    <submittedName>
        <fullName evidence="2">Uncharacterized protein</fullName>
    </submittedName>
</protein>
<accession>A0ABR1B3W4</accession>
<feature type="compositionally biased region" description="Basic and acidic residues" evidence="1">
    <location>
        <begin position="97"/>
        <end position="107"/>
    </location>
</feature>
<dbReference type="EMBL" id="JAWJWF010000004">
    <property type="protein sequence ID" value="KAK6634185.1"/>
    <property type="molecule type" value="Genomic_DNA"/>
</dbReference>
<comment type="caution">
    <text evidence="2">The sequence shown here is derived from an EMBL/GenBank/DDBJ whole genome shotgun (WGS) entry which is preliminary data.</text>
</comment>
<feature type="region of interest" description="Disordered" evidence="1">
    <location>
        <begin position="65"/>
        <end position="107"/>
    </location>
</feature>
<evidence type="ECO:0000313" key="2">
    <source>
        <dbReference type="EMBL" id="KAK6634185.1"/>
    </source>
</evidence>
<gene>
    <name evidence="2" type="ORF">RUM44_004793</name>
</gene>